<dbReference type="EMBL" id="MU853796">
    <property type="protein sequence ID" value="KAK3940441.1"/>
    <property type="molecule type" value="Genomic_DNA"/>
</dbReference>
<dbReference type="AlphaFoldDB" id="A0AAN6N771"/>
<feature type="compositionally biased region" description="Low complexity" evidence="1">
    <location>
        <begin position="316"/>
        <end position="326"/>
    </location>
</feature>
<evidence type="ECO:0008006" key="4">
    <source>
        <dbReference type="Google" id="ProtNLM"/>
    </source>
</evidence>
<comment type="caution">
    <text evidence="2">The sequence shown here is derived from an EMBL/GenBank/DDBJ whole genome shotgun (WGS) entry which is preliminary data.</text>
</comment>
<evidence type="ECO:0000256" key="1">
    <source>
        <dbReference type="SAM" id="MobiDB-lite"/>
    </source>
</evidence>
<keyword evidence="3" id="KW-1185">Reference proteome</keyword>
<feature type="compositionally biased region" description="Basic and acidic residues" evidence="1">
    <location>
        <begin position="36"/>
        <end position="45"/>
    </location>
</feature>
<name>A0AAN6N771_9PEZI</name>
<gene>
    <name evidence="2" type="ORF">QBC46DRAFT_385399</name>
</gene>
<organism evidence="2 3">
    <name type="scientific">Diplogelasinospora grovesii</name>
    <dbReference type="NCBI Taxonomy" id="303347"/>
    <lineage>
        <taxon>Eukaryota</taxon>
        <taxon>Fungi</taxon>
        <taxon>Dikarya</taxon>
        <taxon>Ascomycota</taxon>
        <taxon>Pezizomycotina</taxon>
        <taxon>Sordariomycetes</taxon>
        <taxon>Sordariomycetidae</taxon>
        <taxon>Sordariales</taxon>
        <taxon>Diplogelasinosporaceae</taxon>
        <taxon>Diplogelasinospora</taxon>
    </lineage>
</organism>
<sequence length="340" mass="38690">MQKQSKDAADDPKAGKRPANDGEDDNQTPPAKKTKLGSDKGKDIESEAVVQKTRRSKEDEKAQKKVPEWYGDRCIFTGAEEPQGAPIIAVGVEIASQDDLGTFWDSLSLFWAGWRVKKWREELEISKGHEWKNIFPLRPDARNLWDRRHFAIRPIRDPKEPNKKLHVQMVWLEEFNKRNGMDFGRRDQRARGSIVDWRRGDDVPAVVETGDLYELVTSDPTRYPLPSYELLQMQYTLHKLLLSLKAAGSLRTIFKDDPPSVDPIPANMTVPSEWAWLLDGATKAGVMDSDAAAKWGHAFALVQREKDEEEEERYQELLQELGLQDDTCSAPSTPRTPSPV</sequence>
<feature type="region of interest" description="Disordered" evidence="1">
    <location>
        <begin position="1"/>
        <end position="64"/>
    </location>
</feature>
<reference evidence="3" key="1">
    <citation type="journal article" date="2023" name="Mol. Phylogenet. Evol.">
        <title>Genome-scale phylogeny and comparative genomics of the fungal order Sordariales.</title>
        <authorList>
            <person name="Hensen N."/>
            <person name="Bonometti L."/>
            <person name="Westerberg I."/>
            <person name="Brannstrom I.O."/>
            <person name="Guillou S."/>
            <person name="Cros-Aarteil S."/>
            <person name="Calhoun S."/>
            <person name="Haridas S."/>
            <person name="Kuo A."/>
            <person name="Mondo S."/>
            <person name="Pangilinan J."/>
            <person name="Riley R."/>
            <person name="LaButti K."/>
            <person name="Andreopoulos B."/>
            <person name="Lipzen A."/>
            <person name="Chen C."/>
            <person name="Yan M."/>
            <person name="Daum C."/>
            <person name="Ng V."/>
            <person name="Clum A."/>
            <person name="Steindorff A."/>
            <person name="Ohm R.A."/>
            <person name="Martin F."/>
            <person name="Silar P."/>
            <person name="Natvig D.O."/>
            <person name="Lalanne C."/>
            <person name="Gautier V."/>
            <person name="Ament-Velasquez S.L."/>
            <person name="Kruys A."/>
            <person name="Hutchinson M.I."/>
            <person name="Powell A.J."/>
            <person name="Barry K."/>
            <person name="Miller A.N."/>
            <person name="Grigoriev I.V."/>
            <person name="Debuchy R."/>
            <person name="Gladieux P."/>
            <person name="Hiltunen Thoren M."/>
            <person name="Johannesson H."/>
        </authorList>
    </citation>
    <scope>NUCLEOTIDE SEQUENCE [LARGE SCALE GENOMIC DNA]</scope>
    <source>
        <strain evidence="3">CBS 340.73</strain>
    </source>
</reference>
<feature type="region of interest" description="Disordered" evidence="1">
    <location>
        <begin position="305"/>
        <end position="340"/>
    </location>
</feature>
<proteinExistence type="predicted"/>
<protein>
    <recommendedName>
        <fullName evidence="4">HNH nuclease domain-containing protein</fullName>
    </recommendedName>
</protein>
<feature type="compositionally biased region" description="Basic and acidic residues" evidence="1">
    <location>
        <begin position="1"/>
        <end position="20"/>
    </location>
</feature>
<dbReference type="Proteomes" id="UP001303473">
    <property type="component" value="Unassembled WGS sequence"/>
</dbReference>
<evidence type="ECO:0000313" key="2">
    <source>
        <dbReference type="EMBL" id="KAK3940441.1"/>
    </source>
</evidence>
<accession>A0AAN6N771</accession>
<evidence type="ECO:0000313" key="3">
    <source>
        <dbReference type="Proteomes" id="UP001303473"/>
    </source>
</evidence>